<proteinExistence type="inferred from homology"/>
<keyword evidence="3 5" id="KW-1133">Transmembrane helix</keyword>
<feature type="transmembrane region" description="Helical" evidence="5">
    <location>
        <begin position="50"/>
        <end position="73"/>
    </location>
</feature>
<comment type="caution">
    <text evidence="5">Lacks conserved residue(s) required for the propagation of feature annotation.</text>
</comment>
<comment type="subcellular location">
    <subcellularLocation>
        <location evidence="5">Cell membrane</location>
        <topology evidence="5">Multi-pass membrane protein</topology>
    </subcellularLocation>
    <subcellularLocation>
        <location evidence="1">Membrane</location>
        <topology evidence="1">Multi-pass membrane protein</topology>
    </subcellularLocation>
</comment>
<dbReference type="InterPro" id="IPR013525">
    <property type="entry name" value="ABC2_TM"/>
</dbReference>
<dbReference type="InterPro" id="IPR047817">
    <property type="entry name" value="ABC2_TM_bact-type"/>
</dbReference>
<evidence type="ECO:0000313" key="8">
    <source>
        <dbReference type="Proteomes" id="UP000264062"/>
    </source>
</evidence>
<dbReference type="PROSITE" id="PS51012">
    <property type="entry name" value="ABC_TM2"/>
    <property type="match status" value="1"/>
</dbReference>
<evidence type="ECO:0000259" key="6">
    <source>
        <dbReference type="PROSITE" id="PS51012"/>
    </source>
</evidence>
<evidence type="ECO:0000313" key="7">
    <source>
        <dbReference type="EMBL" id="HAV92941.1"/>
    </source>
</evidence>
<name>A0A350HBM5_UNCW3</name>
<feature type="domain" description="ABC transmembrane type-2" evidence="6">
    <location>
        <begin position="1"/>
        <end position="76"/>
    </location>
</feature>
<evidence type="ECO:0000256" key="5">
    <source>
        <dbReference type="RuleBase" id="RU361157"/>
    </source>
</evidence>
<evidence type="ECO:0000256" key="4">
    <source>
        <dbReference type="ARBA" id="ARBA00023136"/>
    </source>
</evidence>
<reference evidence="7 8" key="1">
    <citation type="journal article" date="2018" name="Nat. Biotechnol.">
        <title>A standardized bacterial taxonomy based on genome phylogeny substantially revises the tree of life.</title>
        <authorList>
            <person name="Parks D.H."/>
            <person name="Chuvochina M."/>
            <person name="Waite D.W."/>
            <person name="Rinke C."/>
            <person name="Skarshewski A."/>
            <person name="Chaumeil P.A."/>
            <person name="Hugenholtz P."/>
        </authorList>
    </citation>
    <scope>NUCLEOTIDE SEQUENCE [LARGE SCALE GENOMIC DNA]</scope>
    <source>
        <strain evidence="7">UBA9956</strain>
    </source>
</reference>
<evidence type="ECO:0000256" key="1">
    <source>
        <dbReference type="ARBA" id="ARBA00004141"/>
    </source>
</evidence>
<sequence>MLPLIVLLAGIFWPVEAIPQWIRTLSYLMPAYYSVDALRSIFIRVWGFEMIYPTIIMMPVFSLVFITGATLSLKKNRR</sequence>
<keyword evidence="5" id="KW-1003">Cell membrane</keyword>
<dbReference type="GO" id="GO:0005886">
    <property type="term" value="C:plasma membrane"/>
    <property type="evidence" value="ECO:0007669"/>
    <property type="project" value="UniProtKB-SubCell"/>
</dbReference>
<evidence type="ECO:0000256" key="2">
    <source>
        <dbReference type="ARBA" id="ARBA00022692"/>
    </source>
</evidence>
<keyword evidence="4 5" id="KW-0472">Membrane</keyword>
<dbReference type="AlphaFoldDB" id="A0A350HBM5"/>
<dbReference type="GO" id="GO:0140359">
    <property type="term" value="F:ABC-type transporter activity"/>
    <property type="evidence" value="ECO:0007669"/>
    <property type="project" value="InterPro"/>
</dbReference>
<keyword evidence="2 5" id="KW-0812">Transmembrane</keyword>
<protein>
    <recommendedName>
        <fullName evidence="5">Transport permease protein</fullName>
    </recommendedName>
</protein>
<accession>A0A350HBM5</accession>
<dbReference type="Proteomes" id="UP000264062">
    <property type="component" value="Unassembled WGS sequence"/>
</dbReference>
<comment type="caution">
    <text evidence="7">The sequence shown here is derived from an EMBL/GenBank/DDBJ whole genome shotgun (WGS) entry which is preliminary data.</text>
</comment>
<keyword evidence="5" id="KW-0813">Transport</keyword>
<evidence type="ECO:0000256" key="3">
    <source>
        <dbReference type="ARBA" id="ARBA00022989"/>
    </source>
</evidence>
<dbReference type="EMBL" id="DMZY01000209">
    <property type="protein sequence ID" value="HAV92941.1"/>
    <property type="molecule type" value="Genomic_DNA"/>
</dbReference>
<comment type="similarity">
    <text evidence="5">Belongs to the ABC-2 integral membrane protein family.</text>
</comment>
<organism evidence="7 8">
    <name type="scientific">candidate division WOR-3 bacterium</name>
    <dbReference type="NCBI Taxonomy" id="2052148"/>
    <lineage>
        <taxon>Bacteria</taxon>
        <taxon>Bacteria division WOR-3</taxon>
    </lineage>
</organism>
<gene>
    <name evidence="7" type="ORF">DCW38_07175</name>
</gene>
<dbReference type="Pfam" id="PF01061">
    <property type="entry name" value="ABC2_membrane"/>
    <property type="match status" value="1"/>
</dbReference>